<dbReference type="HAMAP" id="MF_00634">
    <property type="entry name" value="UPF0235"/>
    <property type="match status" value="1"/>
</dbReference>
<dbReference type="SMART" id="SM01152">
    <property type="entry name" value="DUF167"/>
    <property type="match status" value="1"/>
</dbReference>
<dbReference type="PANTHER" id="PTHR13420">
    <property type="entry name" value="UPF0235 PROTEIN C15ORF40"/>
    <property type="match status" value="1"/>
</dbReference>
<reference evidence="2" key="1">
    <citation type="submission" date="2019-12" db="EMBL/GenBank/DDBJ databases">
        <title>Genome sequence of Babesia ovis.</title>
        <authorList>
            <person name="Yamagishi J."/>
            <person name="Sevinc F."/>
            <person name="Xuan X."/>
        </authorList>
    </citation>
    <scope>NUCLEOTIDE SEQUENCE</scope>
    <source>
        <strain evidence="2">Selcuk</strain>
    </source>
</reference>
<proteinExistence type="inferred from homology"/>
<dbReference type="AlphaFoldDB" id="A0A9W5TAN5"/>
<gene>
    <name evidence="2" type="ORF">BaOVIS_020830</name>
</gene>
<name>A0A9W5TAN5_BABOV</name>
<organism evidence="2 3">
    <name type="scientific">Babesia ovis</name>
    <dbReference type="NCBI Taxonomy" id="5869"/>
    <lineage>
        <taxon>Eukaryota</taxon>
        <taxon>Sar</taxon>
        <taxon>Alveolata</taxon>
        <taxon>Apicomplexa</taxon>
        <taxon>Aconoidasida</taxon>
        <taxon>Piroplasmida</taxon>
        <taxon>Babesiidae</taxon>
        <taxon>Babesia</taxon>
    </lineage>
</organism>
<dbReference type="EMBL" id="BLIY01000017">
    <property type="protein sequence ID" value="GFE54679.1"/>
    <property type="molecule type" value="Genomic_DNA"/>
</dbReference>
<accession>A0A9W5TAN5</accession>
<dbReference type="PANTHER" id="PTHR13420:SF7">
    <property type="entry name" value="UPF0235 PROTEIN C15ORF40"/>
    <property type="match status" value="1"/>
</dbReference>
<dbReference type="InterPro" id="IPR036591">
    <property type="entry name" value="YggU-like_sf"/>
</dbReference>
<dbReference type="Proteomes" id="UP001057455">
    <property type="component" value="Unassembled WGS sequence"/>
</dbReference>
<dbReference type="SUPFAM" id="SSF69786">
    <property type="entry name" value="YggU-like"/>
    <property type="match status" value="1"/>
</dbReference>
<keyword evidence="3" id="KW-1185">Reference proteome</keyword>
<dbReference type="Gene3D" id="3.30.1200.10">
    <property type="entry name" value="YggU-like"/>
    <property type="match status" value="1"/>
</dbReference>
<dbReference type="GO" id="GO:0005737">
    <property type="term" value="C:cytoplasm"/>
    <property type="evidence" value="ECO:0007669"/>
    <property type="project" value="TreeGrafter"/>
</dbReference>
<evidence type="ECO:0000313" key="2">
    <source>
        <dbReference type="EMBL" id="GFE54679.1"/>
    </source>
</evidence>
<sequence>MLGPRITTWIAWQTVAVSSFTRNASVMSSRKTLASMPLDEKMSPIAQSPKGGLLLKVRVKPGAKVTQLTGDFEDPLGIQVSAPPREGACNEALVEFVCDILNLKKRDVSLISGHKSREKVLALTEEASPKCLLTSQHSRNYFTIQRISRHRALKGDAESRSQILVNGIPANTYGPRRNNLLQVDCTSTNDFSNDFTVFEKLEGRNAGNGVLGLQFWKLRDVYLDKRGGGVVLGKIFEFGCKVHAGA</sequence>
<comment type="caution">
    <text evidence="2">The sequence shown here is derived from an EMBL/GenBank/DDBJ whole genome shotgun (WGS) entry which is preliminary data.</text>
</comment>
<dbReference type="NCBIfam" id="TIGR00251">
    <property type="entry name" value="DUF167 family protein"/>
    <property type="match status" value="1"/>
</dbReference>
<evidence type="ECO:0000256" key="1">
    <source>
        <dbReference type="ARBA" id="ARBA00010364"/>
    </source>
</evidence>
<evidence type="ECO:0000313" key="3">
    <source>
        <dbReference type="Proteomes" id="UP001057455"/>
    </source>
</evidence>
<dbReference type="OrthoDB" id="244097at2759"/>
<comment type="similarity">
    <text evidence="1">Belongs to the UPF0235 family.</text>
</comment>
<dbReference type="InterPro" id="IPR003746">
    <property type="entry name" value="DUF167"/>
</dbReference>
<dbReference type="Pfam" id="PF02594">
    <property type="entry name" value="DUF167"/>
    <property type="match status" value="1"/>
</dbReference>
<protein>
    <submittedName>
        <fullName evidence="2">Uncharacterized protein</fullName>
    </submittedName>
</protein>